<dbReference type="EMBL" id="FOLQ01000002">
    <property type="protein sequence ID" value="SFC92140.1"/>
    <property type="molecule type" value="Genomic_DNA"/>
</dbReference>
<dbReference type="OrthoDB" id="598046at2"/>
<keyword evidence="3" id="KW-1185">Reference proteome</keyword>
<accession>A0A1I1NEK3</accession>
<gene>
    <name evidence="2" type="ORF">SAMN05216167_102827</name>
</gene>
<dbReference type="Gene3D" id="3.30.1390.10">
    <property type="match status" value="1"/>
</dbReference>
<organism evidence="2 3">
    <name type="scientific">Spirosoma endophyticum</name>
    <dbReference type="NCBI Taxonomy" id="662367"/>
    <lineage>
        <taxon>Bacteria</taxon>
        <taxon>Pseudomonadati</taxon>
        <taxon>Bacteroidota</taxon>
        <taxon>Cytophagia</taxon>
        <taxon>Cytophagales</taxon>
        <taxon>Cytophagaceae</taxon>
        <taxon>Spirosoma</taxon>
    </lineage>
</organism>
<dbReference type="GO" id="GO:0006508">
    <property type="term" value="P:proteolysis"/>
    <property type="evidence" value="ECO:0007669"/>
    <property type="project" value="UniProtKB-KW"/>
</dbReference>
<dbReference type="RefSeq" id="WP_093825058.1">
    <property type="nucleotide sequence ID" value="NZ_FOLQ01000002.1"/>
</dbReference>
<dbReference type="GO" id="GO:0008233">
    <property type="term" value="F:peptidase activity"/>
    <property type="evidence" value="ECO:0007669"/>
    <property type="project" value="UniProtKB-KW"/>
</dbReference>
<dbReference type="SUPFAM" id="SSF54736">
    <property type="entry name" value="ClpS-like"/>
    <property type="match status" value="1"/>
</dbReference>
<dbReference type="Proteomes" id="UP000198598">
    <property type="component" value="Unassembled WGS sequence"/>
</dbReference>
<dbReference type="STRING" id="662367.SAMN05216167_102827"/>
<dbReference type="Pfam" id="PF02617">
    <property type="entry name" value="ClpS"/>
    <property type="match status" value="1"/>
</dbReference>
<dbReference type="InterPro" id="IPR014719">
    <property type="entry name" value="Ribosomal_bL12_C/ClpS-like"/>
</dbReference>
<keyword evidence="2" id="KW-0378">Hydrolase</keyword>
<sequence length="96" mass="11001">MQPFEENDWSTNVDVLDEVVETDVHNLVVFNDEVNTFDHVIETLIDVCAHTPEQAEQCTLLIHYKGKCSVKNGSWEELVPMRNEICRRGISAEVLN</sequence>
<protein>
    <submittedName>
        <fullName evidence="2">ATP-dependent Clp protease adaptor protein ClpS</fullName>
    </submittedName>
</protein>
<keyword evidence="2" id="KW-0645">Protease</keyword>
<dbReference type="AlphaFoldDB" id="A0A1I1NEK3"/>
<name>A0A1I1NEK3_9BACT</name>
<evidence type="ECO:0000313" key="2">
    <source>
        <dbReference type="EMBL" id="SFC92140.1"/>
    </source>
</evidence>
<dbReference type="GO" id="GO:0030163">
    <property type="term" value="P:protein catabolic process"/>
    <property type="evidence" value="ECO:0007669"/>
    <property type="project" value="InterPro"/>
</dbReference>
<evidence type="ECO:0000313" key="3">
    <source>
        <dbReference type="Proteomes" id="UP000198598"/>
    </source>
</evidence>
<feature type="domain" description="Adaptor protein ClpS core" evidence="1">
    <location>
        <begin position="23"/>
        <end position="87"/>
    </location>
</feature>
<evidence type="ECO:0000259" key="1">
    <source>
        <dbReference type="Pfam" id="PF02617"/>
    </source>
</evidence>
<reference evidence="2 3" key="1">
    <citation type="submission" date="2016-10" db="EMBL/GenBank/DDBJ databases">
        <authorList>
            <person name="de Groot N.N."/>
        </authorList>
    </citation>
    <scope>NUCLEOTIDE SEQUENCE [LARGE SCALE GENOMIC DNA]</scope>
    <source>
        <strain evidence="2 3">DSM 26130</strain>
    </source>
</reference>
<dbReference type="InterPro" id="IPR003769">
    <property type="entry name" value="ClpS_core"/>
</dbReference>
<proteinExistence type="predicted"/>